<organism evidence="2 3">
    <name type="scientific">Punica granatum</name>
    <name type="common">Pomegranate</name>
    <dbReference type="NCBI Taxonomy" id="22663"/>
    <lineage>
        <taxon>Eukaryota</taxon>
        <taxon>Viridiplantae</taxon>
        <taxon>Streptophyta</taxon>
        <taxon>Embryophyta</taxon>
        <taxon>Tracheophyta</taxon>
        <taxon>Spermatophyta</taxon>
        <taxon>Magnoliopsida</taxon>
        <taxon>eudicotyledons</taxon>
        <taxon>Gunneridae</taxon>
        <taxon>Pentapetalae</taxon>
        <taxon>rosids</taxon>
        <taxon>malvids</taxon>
        <taxon>Myrtales</taxon>
        <taxon>Lythraceae</taxon>
        <taxon>Punica</taxon>
    </lineage>
</organism>
<gene>
    <name evidence="2" type="ORF">CRG98_024232</name>
</gene>
<dbReference type="Proteomes" id="UP000233551">
    <property type="component" value="Unassembled WGS sequence"/>
</dbReference>
<dbReference type="AlphaFoldDB" id="A0A2I0JGJ7"/>
<keyword evidence="3" id="KW-1185">Reference proteome</keyword>
<dbReference type="EMBL" id="PGOL01001705">
    <property type="protein sequence ID" value="PKI55381.1"/>
    <property type="molecule type" value="Genomic_DNA"/>
</dbReference>
<feature type="compositionally biased region" description="Polar residues" evidence="1">
    <location>
        <begin position="99"/>
        <end position="114"/>
    </location>
</feature>
<evidence type="ECO:0000256" key="1">
    <source>
        <dbReference type="SAM" id="MobiDB-lite"/>
    </source>
</evidence>
<evidence type="ECO:0000313" key="2">
    <source>
        <dbReference type="EMBL" id="PKI55381.1"/>
    </source>
</evidence>
<accession>A0A2I0JGJ7</accession>
<reference evidence="2 3" key="1">
    <citation type="submission" date="2017-11" db="EMBL/GenBank/DDBJ databases">
        <title>De-novo sequencing of pomegranate (Punica granatum L.) genome.</title>
        <authorList>
            <person name="Akparov Z."/>
            <person name="Amiraslanov A."/>
            <person name="Hajiyeva S."/>
            <person name="Abbasov M."/>
            <person name="Kaur K."/>
            <person name="Hamwieh A."/>
            <person name="Solovyev V."/>
            <person name="Salamov A."/>
            <person name="Braich B."/>
            <person name="Kosarev P."/>
            <person name="Mahmoud A."/>
            <person name="Hajiyev E."/>
            <person name="Babayeva S."/>
            <person name="Izzatullayeva V."/>
            <person name="Mammadov A."/>
            <person name="Mammadov A."/>
            <person name="Sharifova S."/>
            <person name="Ojaghi J."/>
            <person name="Eynullazada K."/>
            <person name="Bayramov B."/>
            <person name="Abdulazimova A."/>
            <person name="Shahmuradov I."/>
        </authorList>
    </citation>
    <scope>NUCLEOTIDE SEQUENCE [LARGE SCALE GENOMIC DNA]</scope>
    <source>
        <strain evidence="3">cv. AG2017</strain>
        <tissue evidence="2">Leaf</tissue>
    </source>
</reference>
<feature type="region of interest" description="Disordered" evidence="1">
    <location>
        <begin position="93"/>
        <end position="127"/>
    </location>
</feature>
<protein>
    <submittedName>
        <fullName evidence="2">Uncharacterized protein</fullName>
    </submittedName>
</protein>
<sequence length="127" mass="13461">MGLYVQSASLDDVVGDGGQVLSLHHHRRSSSGHSVLWLDCLSLFLSTSESSAGDEHAVKEVDLSVVVAALFRGGGLLFSFGGRAFSLSGQIRGSEWRRPNNSSNSKRGGASYSTRPDPARPAGFQPT</sequence>
<evidence type="ECO:0000313" key="3">
    <source>
        <dbReference type="Proteomes" id="UP000233551"/>
    </source>
</evidence>
<name>A0A2I0JGJ7_PUNGR</name>
<proteinExistence type="predicted"/>
<comment type="caution">
    <text evidence="2">The sequence shown here is derived from an EMBL/GenBank/DDBJ whole genome shotgun (WGS) entry which is preliminary data.</text>
</comment>